<proteinExistence type="predicted"/>
<dbReference type="Pfam" id="PF00174">
    <property type="entry name" value="Oxidored_molyb"/>
    <property type="match status" value="1"/>
</dbReference>
<reference evidence="4" key="1">
    <citation type="journal article" date="2019" name="Int. J. Syst. Evol. Microbiol.">
        <title>The Global Catalogue of Microorganisms (GCM) 10K type strain sequencing project: providing services to taxonomists for standard genome sequencing and annotation.</title>
        <authorList>
            <consortium name="The Broad Institute Genomics Platform"/>
            <consortium name="The Broad Institute Genome Sequencing Center for Infectious Disease"/>
            <person name="Wu L."/>
            <person name="Ma J."/>
        </authorList>
    </citation>
    <scope>NUCLEOTIDE SEQUENCE [LARGE SCALE GENOMIC DNA]</scope>
    <source>
        <strain evidence="4">JCM 17125</strain>
    </source>
</reference>
<name>A0ABP7EQI8_9MICO</name>
<keyword evidence="4" id="KW-1185">Reference proteome</keyword>
<organism evidence="3 4">
    <name type="scientific">Terrabacter ginsenosidimutans</name>
    <dbReference type="NCBI Taxonomy" id="490575"/>
    <lineage>
        <taxon>Bacteria</taxon>
        <taxon>Bacillati</taxon>
        <taxon>Actinomycetota</taxon>
        <taxon>Actinomycetes</taxon>
        <taxon>Micrococcales</taxon>
        <taxon>Intrasporangiaceae</taxon>
        <taxon>Terrabacter</taxon>
    </lineage>
</organism>
<dbReference type="Gene3D" id="3.90.420.10">
    <property type="entry name" value="Oxidoreductase, molybdopterin-binding domain"/>
    <property type="match status" value="1"/>
</dbReference>
<protein>
    <submittedName>
        <fullName evidence="3">Sulfite oxidase-like oxidoreductase</fullName>
    </submittedName>
</protein>
<dbReference type="EMBL" id="BAABDC010000016">
    <property type="protein sequence ID" value="GAA3722770.1"/>
    <property type="molecule type" value="Genomic_DNA"/>
</dbReference>
<dbReference type="InterPro" id="IPR000572">
    <property type="entry name" value="OxRdtase_Mopterin-bd_dom"/>
</dbReference>
<comment type="caution">
    <text evidence="3">The sequence shown here is derived from an EMBL/GenBank/DDBJ whole genome shotgun (WGS) entry which is preliminary data.</text>
</comment>
<dbReference type="Proteomes" id="UP001501468">
    <property type="component" value="Unassembled WGS sequence"/>
</dbReference>
<evidence type="ECO:0000313" key="3">
    <source>
        <dbReference type="EMBL" id="GAA3722770.1"/>
    </source>
</evidence>
<evidence type="ECO:0000259" key="2">
    <source>
        <dbReference type="Pfam" id="PF00174"/>
    </source>
</evidence>
<accession>A0ABP7EQI8</accession>
<evidence type="ECO:0000256" key="1">
    <source>
        <dbReference type="SAM" id="MobiDB-lite"/>
    </source>
</evidence>
<evidence type="ECO:0000313" key="4">
    <source>
        <dbReference type="Proteomes" id="UP001501468"/>
    </source>
</evidence>
<feature type="domain" description="Oxidoreductase molybdopterin-binding" evidence="2">
    <location>
        <begin position="34"/>
        <end position="156"/>
    </location>
</feature>
<dbReference type="InterPro" id="IPR036374">
    <property type="entry name" value="OxRdtase_Mopterin-bd_sf"/>
</dbReference>
<dbReference type="RefSeq" id="WP_344952147.1">
    <property type="nucleotide sequence ID" value="NZ_BAABDC010000016.1"/>
</dbReference>
<sequence length="175" mass="19560">MGVLTRGFQGRRDSDPDLPPGQYLTHDVPVLSAGPTPTIALDEWRFTVTAETGARRTWDWDQFMQMPGEERTVDLHCVTRWSKLGTTWRGVSLDVLLGDVDTEADYAMVQCYGGYNTNLPLEDLLDGQSWLVHEYEGEPLAPVHGGPARLLVPQLVDRLVLRATVPVMLVPTCER</sequence>
<gene>
    <name evidence="3" type="ORF">GCM10022399_43930</name>
</gene>
<feature type="region of interest" description="Disordered" evidence="1">
    <location>
        <begin position="1"/>
        <end position="20"/>
    </location>
</feature>
<dbReference type="PANTHER" id="PTHR43032">
    <property type="entry name" value="PROTEIN-METHIONINE-SULFOXIDE REDUCTASE"/>
    <property type="match status" value="1"/>
</dbReference>
<dbReference type="SUPFAM" id="SSF56524">
    <property type="entry name" value="Oxidoreductase molybdopterin-binding domain"/>
    <property type="match status" value="1"/>
</dbReference>
<dbReference type="PANTHER" id="PTHR43032:SF4">
    <property type="entry name" value="OXIDOREDUCTASE MOLYBDOPTERIN-BINDING DOMAIN-CONTAINING PROTEIN"/>
    <property type="match status" value="1"/>
</dbReference>